<feature type="domain" description="Transglycosylase SLT" evidence="3">
    <location>
        <begin position="587"/>
        <end position="700"/>
    </location>
</feature>
<evidence type="ECO:0000256" key="1">
    <source>
        <dbReference type="ARBA" id="ARBA00007734"/>
    </source>
</evidence>
<evidence type="ECO:0000313" key="5">
    <source>
        <dbReference type="Proteomes" id="UP000249354"/>
    </source>
</evidence>
<dbReference type="GO" id="GO:0008933">
    <property type="term" value="F:peptidoglycan lytic transglycosylase activity"/>
    <property type="evidence" value="ECO:0007669"/>
    <property type="project" value="InterPro"/>
</dbReference>
<dbReference type="AlphaFoldDB" id="A0A2W4W5A6"/>
<dbReference type="GO" id="GO:0016020">
    <property type="term" value="C:membrane"/>
    <property type="evidence" value="ECO:0007669"/>
    <property type="project" value="InterPro"/>
</dbReference>
<dbReference type="SUPFAM" id="SSF48435">
    <property type="entry name" value="Bacterial muramidases"/>
    <property type="match status" value="1"/>
</dbReference>
<dbReference type="Pfam" id="PF13432">
    <property type="entry name" value="TPR_16"/>
    <property type="match status" value="1"/>
</dbReference>
<dbReference type="InterPro" id="IPR008258">
    <property type="entry name" value="Transglycosylase_SLT_dom_1"/>
</dbReference>
<dbReference type="Gene3D" id="1.25.40.10">
    <property type="entry name" value="Tetratricopeptide repeat domain"/>
    <property type="match status" value="3"/>
</dbReference>
<dbReference type="Proteomes" id="UP000249354">
    <property type="component" value="Unassembled WGS sequence"/>
</dbReference>
<protein>
    <submittedName>
        <fullName evidence="4">Tail length tape measure protein</fullName>
    </submittedName>
</protein>
<dbReference type="GO" id="GO:0042597">
    <property type="term" value="C:periplasmic space"/>
    <property type="evidence" value="ECO:0007669"/>
    <property type="project" value="InterPro"/>
</dbReference>
<dbReference type="InterPro" id="IPR011990">
    <property type="entry name" value="TPR-like_helical_dom_sf"/>
</dbReference>
<dbReference type="InterPro" id="IPR008939">
    <property type="entry name" value="Lytic_TGlycosylase_superhlx_U"/>
</dbReference>
<dbReference type="EMBL" id="QBMC01000041">
    <property type="protein sequence ID" value="PZO19611.1"/>
    <property type="molecule type" value="Genomic_DNA"/>
</dbReference>
<dbReference type="PROSITE" id="PS00922">
    <property type="entry name" value="TRANSGLYCOSYLASE"/>
    <property type="match status" value="1"/>
</dbReference>
<organism evidence="4 5">
    <name type="scientific">Leptolyngbya foveolarum</name>
    <dbReference type="NCBI Taxonomy" id="47253"/>
    <lineage>
        <taxon>Bacteria</taxon>
        <taxon>Bacillati</taxon>
        <taxon>Cyanobacteriota</taxon>
        <taxon>Cyanophyceae</taxon>
        <taxon>Leptolyngbyales</taxon>
        <taxon>Leptolyngbyaceae</taxon>
        <taxon>Leptolyngbya group</taxon>
        <taxon>Leptolyngbya</taxon>
    </lineage>
</organism>
<dbReference type="Pfam" id="PF01464">
    <property type="entry name" value="SLT"/>
    <property type="match status" value="1"/>
</dbReference>
<dbReference type="CDD" id="cd13401">
    <property type="entry name" value="Slt70-like"/>
    <property type="match status" value="1"/>
</dbReference>
<dbReference type="GO" id="GO:0004553">
    <property type="term" value="F:hydrolase activity, hydrolyzing O-glycosyl compounds"/>
    <property type="evidence" value="ECO:0007669"/>
    <property type="project" value="InterPro"/>
</dbReference>
<dbReference type="InterPro" id="IPR000189">
    <property type="entry name" value="Transglyc_AS"/>
</dbReference>
<comment type="caution">
    <text evidence="4">The sequence shown here is derived from an EMBL/GenBank/DDBJ whole genome shotgun (WGS) entry which is preliminary data.</text>
</comment>
<keyword evidence="2" id="KW-0732">Signal</keyword>
<evidence type="ECO:0000259" key="3">
    <source>
        <dbReference type="Pfam" id="PF01464"/>
    </source>
</evidence>
<dbReference type="InterPro" id="IPR019734">
    <property type="entry name" value="TPR_rpt"/>
</dbReference>
<dbReference type="PANTHER" id="PTHR37423:SF5">
    <property type="entry name" value="SOLUBLE LYTIC MUREIN TRANSGLYCOSYLASE"/>
    <property type="match status" value="1"/>
</dbReference>
<name>A0A2W4W5A6_9CYAN</name>
<sequence>MLKTIKDKWPLLALIGASMFSVGVVAALLKSTDASGPNSAVITSQSGRAVESSPVLGLVKQPPEARQVALMTIAQQNRETESDRARYLLGLDLLEQGDNEQAIATLTAIDESYPLAAYAQIKQAQAQIAMGQMDGAIAIWNAIVQTHPESTAAAEALYQLGEPGGLGSPEWNQLLQTFSSHPRSVQIAHQQLSQTAATDISTIPIAPVPASATSALDELSLLKLVARYGMNQPNYLPTLNRLTSKYSSVLTPEDWSAIGFGYWENQIYGGAGDAYAKATPTAVGMYRAARGRESAGKVKEAIATYGLLNQTFPDAPETATGLLNLSRLQDSAAAMNTLDVIMARFPDRAAEALAERADALDALKSSESAKQARASILSQYPTSEAAAEIRFKNARANVKAGNIANAANWVQQIVEDSPDLDLAAEAGFWLGQWSLRLNQPEVASRAFEQVIRDHPESYFAWRSAVHLDWNVGDFDSVRRFMPQISLPNRRSPLPAGSPALQELYLLGQDATAWTQWQFEFDEPQTSSVSEQFADGLLRLGVGDNLEGIFMVSSLAWRDLPEEKQEYARLKKTPNYWQAIYPFPFESLILGWAQARSLNPLLVTALVRQESRFQADIESHVGAVGLMQVMPETAEWISDQLGESGYKLSAPEDNVKLGTWYLDFTHREFANNSLFAVASYNAGPGSVDGWIKKGGFQNADEFVEKIPYPETKGYISSVFGGYWNYLRLYNPEIAAKVADL</sequence>
<evidence type="ECO:0000313" key="4">
    <source>
        <dbReference type="EMBL" id="PZO19611.1"/>
    </source>
</evidence>
<reference evidence="4 5" key="2">
    <citation type="submission" date="2018-06" db="EMBL/GenBank/DDBJ databases">
        <title>Metagenomic assembly of (sub)arctic Cyanobacteria and their associated microbiome from non-axenic cultures.</title>
        <authorList>
            <person name="Baurain D."/>
        </authorList>
    </citation>
    <scope>NUCLEOTIDE SEQUENCE [LARGE SCALE GENOMIC DNA]</scope>
    <source>
        <strain evidence="4">ULC129bin1</strain>
    </source>
</reference>
<accession>A0A2W4W5A6</accession>
<dbReference type="PANTHER" id="PTHR37423">
    <property type="entry name" value="SOLUBLE LYTIC MUREIN TRANSGLYCOSYLASE-RELATED"/>
    <property type="match status" value="1"/>
</dbReference>
<evidence type="ECO:0000256" key="2">
    <source>
        <dbReference type="ARBA" id="ARBA00022729"/>
    </source>
</evidence>
<reference evidence="5" key="1">
    <citation type="submission" date="2018-04" db="EMBL/GenBank/DDBJ databases">
        <authorList>
            <person name="Cornet L."/>
        </authorList>
    </citation>
    <scope>NUCLEOTIDE SEQUENCE [LARGE SCALE GENOMIC DNA]</scope>
</reference>
<gene>
    <name evidence="4" type="ORF">DCF25_08185</name>
</gene>
<dbReference type="Pfam" id="PF13174">
    <property type="entry name" value="TPR_6"/>
    <property type="match status" value="1"/>
</dbReference>
<dbReference type="InterPro" id="IPR023346">
    <property type="entry name" value="Lysozyme-like_dom_sf"/>
</dbReference>
<dbReference type="Gene3D" id="1.10.530.10">
    <property type="match status" value="1"/>
</dbReference>
<comment type="similarity">
    <text evidence="1">Belongs to the transglycosylase Slt family.</text>
</comment>
<dbReference type="SUPFAM" id="SSF53955">
    <property type="entry name" value="Lysozyme-like"/>
    <property type="match status" value="1"/>
</dbReference>
<proteinExistence type="inferred from homology"/>
<dbReference type="GO" id="GO:0000270">
    <property type="term" value="P:peptidoglycan metabolic process"/>
    <property type="evidence" value="ECO:0007669"/>
    <property type="project" value="InterPro"/>
</dbReference>